<reference evidence="3" key="1">
    <citation type="submission" date="2023-10" db="EMBL/GenBank/DDBJ databases">
        <authorList>
            <person name="Chen Y."/>
            <person name="Shah S."/>
            <person name="Dougan E. K."/>
            <person name="Thang M."/>
            <person name="Chan C."/>
        </authorList>
    </citation>
    <scope>NUCLEOTIDE SEQUENCE [LARGE SCALE GENOMIC DNA]</scope>
</reference>
<accession>A0ABN9UMB5</accession>
<dbReference type="PROSITE" id="PS50011">
    <property type="entry name" value="PROTEIN_KINASE_DOM"/>
    <property type="match status" value="1"/>
</dbReference>
<dbReference type="PROSITE" id="PS00107">
    <property type="entry name" value="PROTEIN_KINASE_ATP"/>
    <property type="match status" value="1"/>
</dbReference>
<dbReference type="InterPro" id="IPR017441">
    <property type="entry name" value="Protein_kinase_ATP_BS"/>
</dbReference>
<name>A0ABN9UMB5_9DINO</name>
<evidence type="ECO:0000256" key="1">
    <source>
        <dbReference type="PROSITE-ProRule" id="PRU10141"/>
    </source>
</evidence>
<dbReference type="EMBL" id="CAUYUJ010015965">
    <property type="protein sequence ID" value="CAK0860312.1"/>
    <property type="molecule type" value="Genomic_DNA"/>
</dbReference>
<feature type="non-terminal residue" evidence="3">
    <location>
        <position position="307"/>
    </location>
</feature>
<keyword evidence="1" id="KW-0067">ATP-binding</keyword>
<dbReference type="Proteomes" id="UP001189429">
    <property type="component" value="Unassembled WGS sequence"/>
</dbReference>
<dbReference type="Gene3D" id="1.10.510.10">
    <property type="entry name" value="Transferase(Phosphotransferase) domain 1"/>
    <property type="match status" value="1"/>
</dbReference>
<keyword evidence="1" id="KW-0547">Nucleotide-binding</keyword>
<dbReference type="PANTHER" id="PTHR44167">
    <property type="entry name" value="OVARIAN-SPECIFIC SERINE/THREONINE-PROTEIN KINASE LOK-RELATED"/>
    <property type="match status" value="1"/>
</dbReference>
<evidence type="ECO:0000313" key="3">
    <source>
        <dbReference type="EMBL" id="CAK0860312.1"/>
    </source>
</evidence>
<keyword evidence="4" id="KW-1185">Reference proteome</keyword>
<dbReference type="Gene3D" id="3.30.200.20">
    <property type="entry name" value="Phosphorylase Kinase, domain 1"/>
    <property type="match status" value="1"/>
</dbReference>
<gene>
    <name evidence="3" type="ORF">PCOR1329_LOCUS49318</name>
</gene>
<dbReference type="PANTHER" id="PTHR44167:SF24">
    <property type="entry name" value="SERINE_THREONINE-PROTEIN KINASE CHK2"/>
    <property type="match status" value="1"/>
</dbReference>
<feature type="binding site" evidence="1">
    <location>
        <position position="42"/>
    </location>
    <ligand>
        <name>ATP</name>
        <dbReference type="ChEBI" id="CHEBI:30616"/>
    </ligand>
</feature>
<organism evidence="3 4">
    <name type="scientific">Prorocentrum cordatum</name>
    <dbReference type="NCBI Taxonomy" id="2364126"/>
    <lineage>
        <taxon>Eukaryota</taxon>
        <taxon>Sar</taxon>
        <taxon>Alveolata</taxon>
        <taxon>Dinophyceae</taxon>
        <taxon>Prorocentrales</taxon>
        <taxon>Prorocentraceae</taxon>
        <taxon>Prorocentrum</taxon>
    </lineage>
</organism>
<dbReference type="SUPFAM" id="SSF56112">
    <property type="entry name" value="Protein kinase-like (PK-like)"/>
    <property type="match status" value="1"/>
</dbReference>
<proteinExistence type="predicted"/>
<dbReference type="Pfam" id="PF00069">
    <property type="entry name" value="Pkinase"/>
    <property type="match status" value="1"/>
</dbReference>
<dbReference type="InterPro" id="IPR011009">
    <property type="entry name" value="Kinase-like_dom_sf"/>
</dbReference>
<feature type="domain" description="Protein kinase" evidence="2">
    <location>
        <begin position="13"/>
        <end position="307"/>
    </location>
</feature>
<evidence type="ECO:0000259" key="2">
    <source>
        <dbReference type="PROSITE" id="PS50011"/>
    </source>
</evidence>
<comment type="caution">
    <text evidence="3">The sequence shown here is derived from an EMBL/GenBank/DDBJ whole genome shotgun (WGS) entry which is preliminary data.</text>
</comment>
<sequence>MSGKLTFGGRYVVYEDGVLGEGSFSVVYRGVDLDTSADVALKIYRNSQERSTVTSFRQNFEAMEALCSARGEPTNETVRRSSNGSFEIEALREELEALSPGRAAALDPVIEHTNLKMCIVQMLDYSRGSDGKPGKDEHGVLYLVMELGRETLNDWFGQLSKEGKTLSADQLRELQWTLVSIVAGLHTKGFVHLDIKPINIVRFGLGARPQWKLIDFDGAARSGERIDLDNVTLTPKYMPPEIASTFGDDHKERDLRLSRRMDVWSVGMCAVEAVFLQPILGPWFEEWRQETGSDDKFYLWLADFDTD</sequence>
<dbReference type="InterPro" id="IPR000719">
    <property type="entry name" value="Prot_kinase_dom"/>
</dbReference>
<dbReference type="SMART" id="SM00220">
    <property type="entry name" value="S_TKc"/>
    <property type="match status" value="1"/>
</dbReference>
<protein>
    <recommendedName>
        <fullName evidence="2">Protein kinase domain-containing protein</fullName>
    </recommendedName>
</protein>
<evidence type="ECO:0000313" key="4">
    <source>
        <dbReference type="Proteomes" id="UP001189429"/>
    </source>
</evidence>